<dbReference type="Pfam" id="PF01850">
    <property type="entry name" value="PIN"/>
    <property type="match status" value="1"/>
</dbReference>
<keyword evidence="6" id="KW-0460">Magnesium</keyword>
<proteinExistence type="inferred from homology"/>
<dbReference type="Proteomes" id="UP001284537">
    <property type="component" value="Unassembled WGS sequence"/>
</dbReference>
<comment type="caution">
    <text evidence="9">The sequence shown here is derived from an EMBL/GenBank/DDBJ whole genome shotgun (WGS) entry which is preliminary data.</text>
</comment>
<keyword evidence="5" id="KW-0378">Hydrolase</keyword>
<keyword evidence="10" id="KW-1185">Reference proteome</keyword>
<comment type="cofactor">
    <cofactor evidence="1">
        <name>Mg(2+)</name>
        <dbReference type="ChEBI" id="CHEBI:18420"/>
    </cofactor>
</comment>
<keyword evidence="2" id="KW-1277">Toxin-antitoxin system</keyword>
<evidence type="ECO:0000313" key="10">
    <source>
        <dbReference type="Proteomes" id="UP001284537"/>
    </source>
</evidence>
<protein>
    <submittedName>
        <fullName evidence="9">Type II toxin-antitoxin system VapC family toxin</fullName>
    </submittedName>
</protein>
<organism evidence="9 10">
    <name type="scientific">Methylomonas defluvii</name>
    <dbReference type="NCBI Taxonomy" id="3045149"/>
    <lineage>
        <taxon>Bacteria</taxon>
        <taxon>Pseudomonadati</taxon>
        <taxon>Pseudomonadota</taxon>
        <taxon>Gammaproteobacteria</taxon>
        <taxon>Methylococcales</taxon>
        <taxon>Methylococcaceae</taxon>
        <taxon>Methylomonas</taxon>
    </lineage>
</organism>
<accession>A0ABU4UKF1</accession>
<evidence type="ECO:0000256" key="7">
    <source>
        <dbReference type="ARBA" id="ARBA00038093"/>
    </source>
</evidence>
<keyword evidence="4" id="KW-0479">Metal-binding</keyword>
<dbReference type="EMBL" id="JAXARY010000029">
    <property type="protein sequence ID" value="MDX8129994.1"/>
    <property type="molecule type" value="Genomic_DNA"/>
</dbReference>
<dbReference type="InterPro" id="IPR002716">
    <property type="entry name" value="PIN_dom"/>
</dbReference>
<name>A0ABU4UKF1_9GAMM</name>
<dbReference type="InterPro" id="IPR029060">
    <property type="entry name" value="PIN-like_dom_sf"/>
</dbReference>
<dbReference type="InterPro" id="IPR050556">
    <property type="entry name" value="Type_II_TA_system_RNase"/>
</dbReference>
<evidence type="ECO:0000259" key="8">
    <source>
        <dbReference type="Pfam" id="PF01850"/>
    </source>
</evidence>
<dbReference type="Gene3D" id="3.40.50.1010">
    <property type="entry name" value="5'-nuclease"/>
    <property type="match status" value="1"/>
</dbReference>
<gene>
    <name evidence="9" type="ORF">QLH52_22070</name>
</gene>
<comment type="similarity">
    <text evidence="7">Belongs to the PINc/VapC protein family.</text>
</comment>
<dbReference type="SUPFAM" id="SSF88723">
    <property type="entry name" value="PIN domain-like"/>
    <property type="match status" value="1"/>
</dbReference>
<evidence type="ECO:0000256" key="4">
    <source>
        <dbReference type="ARBA" id="ARBA00022723"/>
    </source>
</evidence>
<evidence type="ECO:0000313" key="9">
    <source>
        <dbReference type="EMBL" id="MDX8129994.1"/>
    </source>
</evidence>
<dbReference type="RefSeq" id="WP_319962965.1">
    <property type="nucleotide sequence ID" value="NZ_JAXARY010000029.1"/>
</dbReference>
<keyword evidence="3" id="KW-0540">Nuclease</keyword>
<dbReference type="PANTHER" id="PTHR33653">
    <property type="entry name" value="RIBONUCLEASE VAPC2"/>
    <property type="match status" value="1"/>
</dbReference>
<dbReference type="CDD" id="cd18741">
    <property type="entry name" value="PIN_VapC4-5_FitB-like"/>
    <property type="match status" value="1"/>
</dbReference>
<sequence length="123" mass="13904">MILCDTNILIEFYKGNPEIIQTLRTIGPTNIAVSVITKAELFYGARDKQELAKIERHLGQCHCYGLNPAISSLFIDLMRRYSLSHKASVPDMLITATAISHDVALYTLNTKDFKFIPDLNLYL</sequence>
<evidence type="ECO:0000256" key="1">
    <source>
        <dbReference type="ARBA" id="ARBA00001946"/>
    </source>
</evidence>
<feature type="domain" description="PIN" evidence="8">
    <location>
        <begin position="2"/>
        <end position="111"/>
    </location>
</feature>
<dbReference type="PANTHER" id="PTHR33653:SF1">
    <property type="entry name" value="RIBONUCLEASE VAPC2"/>
    <property type="match status" value="1"/>
</dbReference>
<evidence type="ECO:0000256" key="3">
    <source>
        <dbReference type="ARBA" id="ARBA00022722"/>
    </source>
</evidence>
<evidence type="ECO:0000256" key="2">
    <source>
        <dbReference type="ARBA" id="ARBA00022649"/>
    </source>
</evidence>
<evidence type="ECO:0000256" key="5">
    <source>
        <dbReference type="ARBA" id="ARBA00022801"/>
    </source>
</evidence>
<reference evidence="9 10" key="1">
    <citation type="submission" date="2023-11" db="EMBL/GenBank/DDBJ databases">
        <authorList>
            <person name="Ouyang M.-Y."/>
        </authorList>
    </citation>
    <scope>NUCLEOTIDE SEQUENCE [LARGE SCALE GENOMIC DNA]</scope>
    <source>
        <strain evidence="9 10">OY6</strain>
    </source>
</reference>
<evidence type="ECO:0000256" key="6">
    <source>
        <dbReference type="ARBA" id="ARBA00022842"/>
    </source>
</evidence>